<evidence type="ECO:0000256" key="4">
    <source>
        <dbReference type="ARBA" id="ARBA00022723"/>
    </source>
</evidence>
<comment type="cofactor">
    <cofactor evidence="15">
        <name>Mg(2+)</name>
        <dbReference type="ChEBI" id="CHEBI:18420"/>
    </cofactor>
</comment>
<feature type="region of interest" description="Disordered" evidence="17">
    <location>
        <begin position="1"/>
        <end position="82"/>
    </location>
</feature>
<feature type="binding site" evidence="14">
    <location>
        <position position="619"/>
    </location>
    <ligand>
        <name>ATP</name>
        <dbReference type="ChEBI" id="CHEBI:30616"/>
    </ligand>
</feature>
<organism evidence="20 21">
    <name type="scientific">[Candida] arabinofermentans NRRL YB-2248</name>
    <dbReference type="NCBI Taxonomy" id="983967"/>
    <lineage>
        <taxon>Eukaryota</taxon>
        <taxon>Fungi</taxon>
        <taxon>Dikarya</taxon>
        <taxon>Ascomycota</taxon>
        <taxon>Saccharomycotina</taxon>
        <taxon>Pichiomycetes</taxon>
        <taxon>Pichiales</taxon>
        <taxon>Pichiaceae</taxon>
        <taxon>Ogataea</taxon>
        <taxon>Ogataea/Candida clade</taxon>
    </lineage>
</organism>
<keyword evidence="10 16" id="KW-0472">Membrane</keyword>
<evidence type="ECO:0000313" key="21">
    <source>
        <dbReference type="Proteomes" id="UP000094801"/>
    </source>
</evidence>
<evidence type="ECO:0000256" key="9">
    <source>
        <dbReference type="ARBA" id="ARBA00022989"/>
    </source>
</evidence>
<feature type="transmembrane region" description="Helical" evidence="16">
    <location>
        <begin position="1471"/>
        <end position="1492"/>
    </location>
</feature>
<feature type="transmembrane region" description="Helical" evidence="16">
    <location>
        <begin position="1362"/>
        <end position="1383"/>
    </location>
</feature>
<keyword evidence="3 16" id="KW-0812">Transmembrane</keyword>
<accession>A0A1E4T0Z9</accession>
<evidence type="ECO:0000256" key="15">
    <source>
        <dbReference type="PIRSR" id="PIRSR606539-3"/>
    </source>
</evidence>
<dbReference type="PANTHER" id="PTHR24092:SF174">
    <property type="entry name" value="PHOSPHOLIPID-TRANSPORTING ATPASE DNF3-RELATED"/>
    <property type="match status" value="1"/>
</dbReference>
<feature type="active site" description="4-aspartylphosphate intermediate" evidence="13">
    <location>
        <position position="617"/>
    </location>
</feature>
<dbReference type="GO" id="GO:0000287">
    <property type="term" value="F:magnesium ion binding"/>
    <property type="evidence" value="ECO:0007669"/>
    <property type="project" value="UniProtKB-UniRule"/>
</dbReference>
<dbReference type="SUPFAM" id="SSF81660">
    <property type="entry name" value="Metal cation-transporting ATPase, ATP-binding domain N"/>
    <property type="match status" value="1"/>
</dbReference>
<dbReference type="GO" id="GO:0005524">
    <property type="term" value="F:ATP binding"/>
    <property type="evidence" value="ECO:0007669"/>
    <property type="project" value="UniProtKB-UniRule"/>
</dbReference>
<dbReference type="InterPro" id="IPR006539">
    <property type="entry name" value="P-type_ATPase_IV"/>
</dbReference>
<feature type="binding site" evidence="14">
    <location>
        <position position="1106"/>
    </location>
    <ligand>
        <name>ATP</name>
        <dbReference type="ChEBI" id="CHEBI:30616"/>
    </ligand>
</feature>
<dbReference type="PANTHER" id="PTHR24092">
    <property type="entry name" value="PROBABLE PHOSPHOLIPID-TRANSPORTING ATPASE"/>
    <property type="match status" value="1"/>
</dbReference>
<feature type="binding site" evidence="15">
    <location>
        <position position="1222"/>
    </location>
    <ligand>
        <name>Mg(2+)</name>
        <dbReference type="ChEBI" id="CHEBI:18420"/>
    </ligand>
</feature>
<comment type="catalytic activity">
    <reaction evidence="12">
        <text>a 1,2-diacyl-sn-glycero-3-phosphoethanolamine(out) + ATP + H2O = a 1,2-diacyl-sn-glycero-3-phosphoethanolamine(in) + ADP + phosphate + H(+)</text>
        <dbReference type="Rhea" id="RHEA:66132"/>
        <dbReference type="ChEBI" id="CHEBI:15377"/>
        <dbReference type="ChEBI" id="CHEBI:15378"/>
        <dbReference type="ChEBI" id="CHEBI:30616"/>
        <dbReference type="ChEBI" id="CHEBI:43474"/>
        <dbReference type="ChEBI" id="CHEBI:64612"/>
        <dbReference type="ChEBI" id="CHEBI:456216"/>
    </reaction>
    <physiologicalReaction direction="left-to-right" evidence="12">
        <dbReference type="Rhea" id="RHEA:66133"/>
    </physiologicalReaction>
</comment>
<feature type="compositionally biased region" description="Polar residues" evidence="17">
    <location>
        <begin position="35"/>
        <end position="50"/>
    </location>
</feature>
<dbReference type="InterPro" id="IPR032631">
    <property type="entry name" value="P-type_ATPase_N"/>
</dbReference>
<evidence type="ECO:0000256" key="2">
    <source>
        <dbReference type="ARBA" id="ARBA00008109"/>
    </source>
</evidence>
<feature type="binding site" evidence="14">
    <location>
        <position position="1107"/>
    </location>
    <ligand>
        <name>ATP</name>
        <dbReference type="ChEBI" id="CHEBI:30616"/>
    </ligand>
</feature>
<dbReference type="GO" id="GO:0005886">
    <property type="term" value="C:plasma membrane"/>
    <property type="evidence" value="ECO:0007669"/>
    <property type="project" value="TreeGrafter"/>
</dbReference>
<keyword evidence="9 16" id="KW-1133">Transmembrane helix</keyword>
<feature type="binding site" evidence="14">
    <location>
        <position position="1025"/>
    </location>
    <ligand>
        <name>ATP</name>
        <dbReference type="ChEBI" id="CHEBI:30616"/>
    </ligand>
</feature>
<feature type="domain" description="P-type ATPase N-terminal" evidence="18">
    <location>
        <begin position="191"/>
        <end position="249"/>
    </location>
</feature>
<dbReference type="InterPro" id="IPR023214">
    <property type="entry name" value="HAD_sf"/>
</dbReference>
<feature type="compositionally biased region" description="Low complexity" evidence="17">
    <location>
        <begin position="54"/>
        <end position="68"/>
    </location>
</feature>
<evidence type="ECO:0000256" key="10">
    <source>
        <dbReference type="ARBA" id="ARBA00023136"/>
    </source>
</evidence>
<keyword evidence="7 15" id="KW-0460">Magnesium</keyword>
<feature type="transmembrane region" description="Helical" evidence="16">
    <location>
        <begin position="1425"/>
        <end position="1447"/>
    </location>
</feature>
<dbReference type="InterPro" id="IPR018303">
    <property type="entry name" value="ATPase_P-typ_P_site"/>
</dbReference>
<dbReference type="InterPro" id="IPR032630">
    <property type="entry name" value="P_typ_ATPase_c"/>
</dbReference>
<dbReference type="Pfam" id="PF16209">
    <property type="entry name" value="PhoLip_ATPase_N"/>
    <property type="match status" value="1"/>
</dbReference>
<dbReference type="OrthoDB" id="377733at2759"/>
<feature type="binding site" evidence="14">
    <location>
        <position position="618"/>
    </location>
    <ligand>
        <name>ATP</name>
        <dbReference type="ChEBI" id="CHEBI:30616"/>
    </ligand>
</feature>
<dbReference type="Gene3D" id="2.70.150.10">
    <property type="entry name" value="Calcium-transporting ATPase, cytoplasmic transduction domain A"/>
    <property type="match status" value="1"/>
</dbReference>
<dbReference type="GO" id="GO:0016887">
    <property type="term" value="F:ATP hydrolysis activity"/>
    <property type="evidence" value="ECO:0007669"/>
    <property type="project" value="InterPro"/>
</dbReference>
<feature type="binding site" evidence="14">
    <location>
        <position position="1105"/>
    </location>
    <ligand>
        <name>ATP</name>
        <dbReference type="ChEBI" id="CHEBI:30616"/>
    </ligand>
</feature>
<evidence type="ECO:0000256" key="16">
    <source>
        <dbReference type="RuleBase" id="RU362033"/>
    </source>
</evidence>
<feature type="binding site" evidence="14">
    <location>
        <position position="1201"/>
    </location>
    <ligand>
        <name>ATP</name>
        <dbReference type="ChEBI" id="CHEBI:30616"/>
    </ligand>
</feature>
<dbReference type="GO" id="GO:0140346">
    <property type="term" value="F:phosphatidylserine flippase activity"/>
    <property type="evidence" value="ECO:0007669"/>
    <property type="project" value="UniProtKB-ARBA"/>
</dbReference>
<keyword evidence="8 16" id="KW-1278">Translocase</keyword>
<reference evidence="21" key="1">
    <citation type="submission" date="2016-04" db="EMBL/GenBank/DDBJ databases">
        <title>Comparative genomics of biotechnologically important yeasts.</title>
        <authorList>
            <consortium name="DOE Joint Genome Institute"/>
            <person name="Riley R."/>
            <person name="Haridas S."/>
            <person name="Wolfe K.H."/>
            <person name="Lopes M.R."/>
            <person name="Hittinger C.T."/>
            <person name="Goker M."/>
            <person name="Salamov A."/>
            <person name="Wisecaver J."/>
            <person name="Long T.M."/>
            <person name="Aerts A.L."/>
            <person name="Barry K."/>
            <person name="Choi C."/>
            <person name="Clum A."/>
            <person name="Coughlan A.Y."/>
            <person name="Deshpande S."/>
            <person name="Douglass A.P."/>
            <person name="Hanson S.J."/>
            <person name="Klenk H.-P."/>
            <person name="Labutti K."/>
            <person name="Lapidus A."/>
            <person name="Lindquist E."/>
            <person name="Lipzen A."/>
            <person name="Meier-Kolthoff J.P."/>
            <person name="Ohm R.A."/>
            <person name="Otillar R.P."/>
            <person name="Pangilinan J."/>
            <person name="Peng Y."/>
            <person name="Rokas A."/>
            <person name="Rosa C.A."/>
            <person name="Scheuner C."/>
            <person name="Sibirny A.A."/>
            <person name="Slot J.C."/>
            <person name="Stielow J.B."/>
            <person name="Sun H."/>
            <person name="Kurtzman C.P."/>
            <person name="Blackwell M."/>
            <person name="Grigoriev I.V."/>
            <person name="Jeffries T.W."/>
        </authorList>
    </citation>
    <scope>NUCLEOTIDE SEQUENCE [LARGE SCALE GENOMIC DNA]</scope>
    <source>
        <strain evidence="21">NRRL YB-2248</strain>
    </source>
</reference>
<feature type="region of interest" description="Disordered" evidence="17">
    <location>
        <begin position="1565"/>
        <end position="1588"/>
    </location>
</feature>
<feature type="binding site" evidence="14">
    <location>
        <position position="617"/>
    </location>
    <ligand>
        <name>ATP</name>
        <dbReference type="ChEBI" id="CHEBI:30616"/>
    </ligand>
</feature>
<sequence>MNSSNSHLDDPFYLPPTSEEQISKPESSRKRAFSLRTQILNKKINQSVDTYLNDPKSSSSPSDYQQPDIELKSVDNTYSPNDNNPFRYEEELEYGDLPYQSHRAGAAGFSLDESIVDLDREPLNNKFSTFTPNVVGRFESAKRLMNALIGRSNPLPSLGGRTIPISLNIENSDEPFLFDVKQKRNLLLDKRNRKPYCNNVITSSKYTIFSFLPRQLIAQFSKLANCYFLIVSILQLIPSWSTTGTSTTIIPLSIFISISILREGYDDLRRHRLDKSENNRVTTVLKSSKETTHPFHQPQYFNKSKTSISRLRNTTTTSFDLNLIEEDEEEVQASKEVNSFTDGNLLRLNGVVTQKTRWKNLKVGEIIKLQQDEWVPADIILLTSTNEMGEALVETMALDGETNLKSKVPNQEIHKICNTAQGINQINASTLVEDPNLDLYNFEGSLDFESNLYPLGPDNVIYRGSIIRNTTSCLGLVIFSGEETKIRMNAIKNPRIKAPKLQKSINMIVAFMVMLVLSLSVFSLMGERLLYSRYKNLNWYIMGEDAGVAATVMGFIIMYNTLIPLSLYVTMEIIKVMQMLLLQWDVDMYHVESNTPAEARTATILEELGQVSYIFTDKTGTLTDNIMIFRKFSVCGTAWLHDMDMMNKTIEDDYLSPTNSLNPTFSPRQGSVRFNGRPSMASLTNKQSMNPSLVTAKTASQLQQQQQQQQQQYTSLEQNIKSSSEFIRYLSLNPNTLYAKKAKLFLLSIALCHSCLPKKVTKESAELVQSSSSSISFAEGTNTGITGQSEENDDDLEIDYQASSPDELALVQAAGDMGYIVWDRKQKKLTLKVYPNGFDQEPIYENYEVLEIVEFSSSRKRMSVVVRFPDNRIVLLCKGADNIILERLKDSQLAESKKQEIERSISQRKRAEADYILHRRSTDLVRDSMELARSSIGSLNRTSIQISRHKSTHSQPILLNDENGDSELNGIQLQSRNSIQLKQAQKYNLKDELSYIPSEKLLLNQEYILEKTIGHIDEFSTEGLRTLMYSYKNLDESTYQSWSDSYAKAKTSLTDRAKSIEEVGCLLENDLELLGATAIEDKLQHGVPEAIEKLRRAGIKLWMLTGDKRETAINIGYSCKLIKDYSKVVILSNDTDQSDLSSLMAAAELEITEGNVAHCVVVVDGSTLADIENDTTLLTLFISLGMHSDSVICCRASPSQKANMVTQVRNLNKDKVTLAIGDGANDIAMIQSADVGVGITGKEGLQAARTSDYSIAQFMYLLKLLLVHGRYNYIRTSKFVLCTFYKELFFYLTQLLYQRYTLFTGSSLYESWSLSMFNTLFTSLPVLCIGMFDRDLRASTLLAVPELYSLGRLCQSFNLKLFIMWVLLATCQSVTLCFILWNIYGFGATLDNTTYPLGFILFTVLIIIINTKCNIIEIHAITKIMVISWTVSVVGWILWCMVIAGLYGKKDNYIFYVAHGLFQHFGKDPTLWGTILMLVLIGLTIDFIFHIVKTILWRNDTDVFQMLEKDDELRRKFELNSFEEMKQSWTWLHESQMIEQDIENHSDLKKKLYYARSFLKKGSIHPSEQTRKRKATLVNPSEPLPGSPNIVKIAGSERYEEEMLPSGKIIRKRVGGGGDYNDKTDGAMDKFSKLFKIGNDEEDEDIDEILNRRMRQLQPE</sequence>
<dbReference type="InterPro" id="IPR023298">
    <property type="entry name" value="ATPase_P-typ_TM_dom_sf"/>
</dbReference>
<dbReference type="EC" id="7.6.2.1" evidence="16"/>
<feature type="binding site" evidence="15">
    <location>
        <position position="619"/>
    </location>
    <ligand>
        <name>Mg(2+)</name>
        <dbReference type="ChEBI" id="CHEBI:18420"/>
    </ligand>
</feature>
<feature type="binding site" evidence="14">
    <location>
        <position position="807"/>
    </location>
    <ligand>
        <name>ATP</name>
        <dbReference type="ChEBI" id="CHEBI:30616"/>
    </ligand>
</feature>
<keyword evidence="6 14" id="KW-0067">ATP-binding</keyword>
<evidence type="ECO:0000256" key="17">
    <source>
        <dbReference type="SAM" id="MobiDB-lite"/>
    </source>
</evidence>
<dbReference type="Pfam" id="PF00702">
    <property type="entry name" value="Hydrolase"/>
    <property type="match status" value="1"/>
</dbReference>
<dbReference type="SUPFAM" id="SSF81665">
    <property type="entry name" value="Calcium ATPase, transmembrane domain M"/>
    <property type="match status" value="1"/>
</dbReference>
<dbReference type="GO" id="GO:0005802">
    <property type="term" value="C:trans-Golgi network"/>
    <property type="evidence" value="ECO:0007669"/>
    <property type="project" value="TreeGrafter"/>
</dbReference>
<evidence type="ECO:0000256" key="11">
    <source>
        <dbReference type="ARBA" id="ARBA00034036"/>
    </source>
</evidence>
<feature type="binding site" evidence="14">
    <location>
        <position position="855"/>
    </location>
    <ligand>
        <name>ATP</name>
        <dbReference type="ChEBI" id="CHEBI:30616"/>
    </ligand>
</feature>
<evidence type="ECO:0000256" key="7">
    <source>
        <dbReference type="ARBA" id="ARBA00022842"/>
    </source>
</evidence>
<dbReference type="NCBIfam" id="TIGR01494">
    <property type="entry name" value="ATPase_P-type"/>
    <property type="match status" value="2"/>
</dbReference>
<feature type="binding site" evidence="15">
    <location>
        <position position="1226"/>
    </location>
    <ligand>
        <name>Mg(2+)</name>
        <dbReference type="ChEBI" id="CHEBI:18420"/>
    </ligand>
</feature>
<dbReference type="NCBIfam" id="TIGR01652">
    <property type="entry name" value="ATPase-Plipid"/>
    <property type="match status" value="1"/>
</dbReference>
<dbReference type="GO" id="GO:0006892">
    <property type="term" value="P:post-Golgi vesicle-mediated transport"/>
    <property type="evidence" value="ECO:0007669"/>
    <property type="project" value="TreeGrafter"/>
</dbReference>
<feature type="binding site" evidence="14">
    <location>
        <position position="1226"/>
    </location>
    <ligand>
        <name>ATP</name>
        <dbReference type="ChEBI" id="CHEBI:30616"/>
    </ligand>
</feature>
<evidence type="ECO:0000256" key="3">
    <source>
        <dbReference type="ARBA" id="ARBA00022692"/>
    </source>
</evidence>
<feature type="transmembrane region" description="Helical" evidence="16">
    <location>
        <begin position="505"/>
        <end position="526"/>
    </location>
</feature>
<dbReference type="Pfam" id="PF13246">
    <property type="entry name" value="Cation_ATPase"/>
    <property type="match status" value="1"/>
</dbReference>
<dbReference type="SUPFAM" id="SSF56784">
    <property type="entry name" value="HAD-like"/>
    <property type="match status" value="1"/>
</dbReference>
<dbReference type="InterPro" id="IPR023299">
    <property type="entry name" value="ATPase_P-typ_cyto_dom_N"/>
</dbReference>
<comment type="catalytic activity">
    <reaction evidence="11 16">
        <text>ATP + H2O + phospholipidSide 1 = ADP + phosphate + phospholipidSide 2.</text>
        <dbReference type="EC" id="7.6.2.1"/>
    </reaction>
</comment>
<evidence type="ECO:0000256" key="6">
    <source>
        <dbReference type="ARBA" id="ARBA00022840"/>
    </source>
</evidence>
<dbReference type="Proteomes" id="UP000094801">
    <property type="component" value="Unassembled WGS sequence"/>
</dbReference>
<dbReference type="GO" id="GO:0032456">
    <property type="term" value="P:endocytic recycling"/>
    <property type="evidence" value="ECO:0007669"/>
    <property type="project" value="TreeGrafter"/>
</dbReference>
<evidence type="ECO:0000256" key="14">
    <source>
        <dbReference type="PIRSR" id="PIRSR606539-2"/>
    </source>
</evidence>
<evidence type="ECO:0000313" key="20">
    <source>
        <dbReference type="EMBL" id="ODV85381.1"/>
    </source>
</evidence>
<dbReference type="InterPro" id="IPR036412">
    <property type="entry name" value="HAD-like_sf"/>
</dbReference>
<feature type="binding site" evidence="14">
    <location>
        <position position="1225"/>
    </location>
    <ligand>
        <name>ATP</name>
        <dbReference type="ChEBI" id="CHEBI:30616"/>
    </ligand>
</feature>
<feature type="domain" description="P-type ATPase C-terminal" evidence="19">
    <location>
        <begin position="1248"/>
        <end position="1498"/>
    </location>
</feature>
<protein>
    <recommendedName>
        <fullName evidence="16">Phospholipid-transporting ATPase</fullName>
        <ecNumber evidence="16">7.6.2.1</ecNumber>
    </recommendedName>
</protein>
<dbReference type="Gene3D" id="3.40.50.1000">
    <property type="entry name" value="HAD superfamily/HAD-like"/>
    <property type="match status" value="1"/>
</dbReference>
<dbReference type="EMBL" id="KV453852">
    <property type="protein sequence ID" value="ODV85381.1"/>
    <property type="molecule type" value="Genomic_DNA"/>
</dbReference>
<evidence type="ECO:0000256" key="8">
    <source>
        <dbReference type="ARBA" id="ARBA00022967"/>
    </source>
</evidence>
<dbReference type="InterPro" id="IPR001757">
    <property type="entry name" value="P_typ_ATPase"/>
</dbReference>
<dbReference type="PRINTS" id="PR00119">
    <property type="entry name" value="CATATPASE"/>
</dbReference>
<gene>
    <name evidence="20" type="ORF">CANARDRAFT_28176</name>
</gene>
<name>A0A1E4T0Z9_9ASCO</name>
<feature type="binding site" evidence="14">
    <location>
        <position position="1195"/>
    </location>
    <ligand>
        <name>ATP</name>
        <dbReference type="ChEBI" id="CHEBI:30616"/>
    </ligand>
</feature>
<dbReference type="STRING" id="983967.A0A1E4T0Z9"/>
<evidence type="ECO:0000259" key="19">
    <source>
        <dbReference type="Pfam" id="PF16212"/>
    </source>
</evidence>
<evidence type="ECO:0000256" key="5">
    <source>
        <dbReference type="ARBA" id="ARBA00022741"/>
    </source>
</evidence>
<comment type="subcellular location">
    <subcellularLocation>
        <location evidence="1 16">Membrane</location>
        <topology evidence="1 16">Multi-pass membrane protein</topology>
    </subcellularLocation>
</comment>
<feature type="transmembrane region" description="Helical" evidence="16">
    <location>
        <begin position="1395"/>
        <end position="1413"/>
    </location>
</feature>
<evidence type="ECO:0000256" key="13">
    <source>
        <dbReference type="PIRSR" id="PIRSR606539-1"/>
    </source>
</evidence>
<dbReference type="Gene3D" id="3.40.1110.10">
    <property type="entry name" value="Calcium-transporting ATPase, cytoplasmic domain N"/>
    <property type="match status" value="1"/>
</dbReference>
<comment type="similarity">
    <text evidence="2 16">Belongs to the cation transport ATPase (P-type) (TC 3.A.3) family. Type IV subfamily.</text>
</comment>
<dbReference type="FunFam" id="3.40.50.1000:FF:000172">
    <property type="entry name" value="Phospholipid-transporting ATPase"/>
    <property type="match status" value="1"/>
</dbReference>
<keyword evidence="5 14" id="KW-0547">Nucleotide-binding</keyword>
<feature type="transmembrane region" description="Helical" evidence="16">
    <location>
        <begin position="546"/>
        <end position="569"/>
    </location>
</feature>
<proteinExistence type="inferred from homology"/>
<dbReference type="PROSITE" id="PS00154">
    <property type="entry name" value="ATPASE_E1_E2"/>
    <property type="match status" value="1"/>
</dbReference>
<feature type="transmembrane region" description="Helical" evidence="16">
    <location>
        <begin position="1312"/>
        <end position="1332"/>
    </location>
</feature>
<feature type="binding site" evidence="14">
    <location>
        <position position="878"/>
    </location>
    <ligand>
        <name>ATP</name>
        <dbReference type="ChEBI" id="CHEBI:30616"/>
    </ligand>
</feature>
<dbReference type="InterPro" id="IPR008250">
    <property type="entry name" value="ATPase_P-typ_transduc_dom_A_sf"/>
</dbReference>
<feature type="binding site" evidence="15">
    <location>
        <position position="617"/>
    </location>
    <ligand>
        <name>Mg(2+)</name>
        <dbReference type="ChEBI" id="CHEBI:18420"/>
    </ligand>
</feature>
<evidence type="ECO:0000256" key="12">
    <source>
        <dbReference type="ARBA" id="ARBA00049128"/>
    </source>
</evidence>
<keyword evidence="21" id="KW-1185">Reference proteome</keyword>
<dbReference type="Pfam" id="PF16212">
    <property type="entry name" value="PhoLip_ATPase_C"/>
    <property type="match status" value="1"/>
</dbReference>
<evidence type="ECO:0000259" key="18">
    <source>
        <dbReference type="Pfam" id="PF16209"/>
    </source>
</evidence>
<dbReference type="SUPFAM" id="SSF81653">
    <property type="entry name" value="Calcium ATPase, transduction domain A"/>
    <property type="match status" value="1"/>
</dbReference>
<keyword evidence="4 15" id="KW-0479">Metal-binding</keyword>
<evidence type="ECO:0000256" key="1">
    <source>
        <dbReference type="ARBA" id="ARBA00004141"/>
    </source>
</evidence>